<comment type="subcellular location">
    <subcellularLocation>
        <location evidence="2">Membrane</location>
    </subcellularLocation>
</comment>
<reference evidence="13 14" key="1">
    <citation type="submission" date="2015-10" db="EMBL/GenBank/DDBJ databases">
        <title>Metagenome-Assembled Genomes uncover a global brackish microbiome.</title>
        <authorList>
            <person name="Hugerth L.W."/>
            <person name="Larsson J."/>
            <person name="Alneberg J."/>
            <person name="Lindh M.V."/>
            <person name="Legrand C."/>
            <person name="Pinhassi J."/>
            <person name="Andersson A.F."/>
        </authorList>
    </citation>
    <scope>NUCLEOTIDE SEQUENCE [LARGE SCALE GENOMIC DNA]</scope>
    <source>
        <strain evidence="13">BACL22 MAG-120619-bin3</strain>
    </source>
</reference>
<dbReference type="Gene3D" id="2.60.40.1190">
    <property type="match status" value="1"/>
</dbReference>
<dbReference type="PROSITE" id="PS50109">
    <property type="entry name" value="HIS_KIN"/>
    <property type="match status" value="1"/>
</dbReference>
<feature type="transmembrane region" description="Helical" evidence="10">
    <location>
        <begin position="429"/>
        <end position="449"/>
    </location>
</feature>
<dbReference type="EMBL" id="LICD01000047">
    <property type="protein sequence ID" value="KRO82179.1"/>
    <property type="molecule type" value="Genomic_DNA"/>
</dbReference>
<evidence type="ECO:0000256" key="4">
    <source>
        <dbReference type="ARBA" id="ARBA00022553"/>
    </source>
</evidence>
<dbReference type="Gene3D" id="1.10.287.130">
    <property type="match status" value="1"/>
</dbReference>
<evidence type="ECO:0000256" key="3">
    <source>
        <dbReference type="ARBA" id="ARBA00012438"/>
    </source>
</evidence>
<evidence type="ECO:0000256" key="6">
    <source>
        <dbReference type="ARBA" id="ARBA00022692"/>
    </source>
</evidence>
<evidence type="ECO:0000256" key="5">
    <source>
        <dbReference type="ARBA" id="ARBA00022679"/>
    </source>
</evidence>
<keyword evidence="8 10" id="KW-1133">Transmembrane helix</keyword>
<evidence type="ECO:0000256" key="7">
    <source>
        <dbReference type="ARBA" id="ARBA00022777"/>
    </source>
</evidence>
<keyword evidence="7" id="KW-0418">Kinase</keyword>
<dbReference type="InterPro" id="IPR050428">
    <property type="entry name" value="TCS_sensor_his_kinase"/>
</dbReference>
<organism evidence="13 14">
    <name type="scientific">OM182 bacterium BACL3 MAG-120619-bin3</name>
    <dbReference type="NCBI Taxonomy" id="1655593"/>
    <lineage>
        <taxon>Bacteria</taxon>
        <taxon>Pseudomonadati</taxon>
        <taxon>Pseudomonadota</taxon>
        <taxon>Gammaproteobacteria</taxon>
        <taxon>OMG group</taxon>
        <taxon>OM182 clade</taxon>
    </lineage>
</organism>
<dbReference type="PROSITE" id="PS50885">
    <property type="entry name" value="HAMP"/>
    <property type="match status" value="1"/>
</dbReference>
<evidence type="ECO:0000256" key="8">
    <source>
        <dbReference type="ARBA" id="ARBA00022989"/>
    </source>
</evidence>
<feature type="domain" description="HAMP" evidence="12">
    <location>
        <begin position="449"/>
        <end position="504"/>
    </location>
</feature>
<gene>
    <name evidence="13" type="ORF">ABR85_01985</name>
</gene>
<dbReference type="GO" id="GO:0000155">
    <property type="term" value="F:phosphorelay sensor kinase activity"/>
    <property type="evidence" value="ECO:0007669"/>
    <property type="project" value="InterPro"/>
</dbReference>
<evidence type="ECO:0000259" key="12">
    <source>
        <dbReference type="PROSITE" id="PS50885"/>
    </source>
</evidence>
<evidence type="ECO:0000256" key="1">
    <source>
        <dbReference type="ARBA" id="ARBA00000085"/>
    </source>
</evidence>
<comment type="catalytic activity">
    <reaction evidence="1">
        <text>ATP + protein L-histidine = ADP + protein N-phospho-L-histidine.</text>
        <dbReference type="EC" id="2.7.13.3"/>
    </reaction>
</comment>
<dbReference type="InterPro" id="IPR036097">
    <property type="entry name" value="HisK_dim/P_sf"/>
</dbReference>
<dbReference type="NCBIfam" id="TIGR03785">
    <property type="entry name" value="marine_sort_HK"/>
    <property type="match status" value="1"/>
</dbReference>
<dbReference type="GO" id="GO:0016020">
    <property type="term" value="C:membrane"/>
    <property type="evidence" value="ECO:0007669"/>
    <property type="project" value="UniProtKB-SubCell"/>
</dbReference>
<dbReference type="EC" id="2.7.13.3" evidence="3"/>
<dbReference type="SMART" id="SM00304">
    <property type="entry name" value="HAMP"/>
    <property type="match status" value="1"/>
</dbReference>
<keyword evidence="6 10" id="KW-0812">Transmembrane</keyword>
<dbReference type="InterPro" id="IPR022510">
    <property type="entry name" value="Sortase_His-kinase"/>
</dbReference>
<keyword evidence="4" id="KW-0597">Phosphoprotein</keyword>
<evidence type="ECO:0000256" key="2">
    <source>
        <dbReference type="ARBA" id="ARBA00004370"/>
    </source>
</evidence>
<dbReference type="InterPro" id="IPR003660">
    <property type="entry name" value="HAMP_dom"/>
</dbReference>
<accession>A0A0R2TAQ4</accession>
<feature type="transmembrane region" description="Helical" evidence="10">
    <location>
        <begin position="16"/>
        <end position="35"/>
    </location>
</feature>
<dbReference type="InterPro" id="IPR003594">
    <property type="entry name" value="HATPase_dom"/>
</dbReference>
<evidence type="ECO:0000259" key="11">
    <source>
        <dbReference type="PROSITE" id="PS50109"/>
    </source>
</evidence>
<evidence type="ECO:0000256" key="9">
    <source>
        <dbReference type="ARBA" id="ARBA00023012"/>
    </source>
</evidence>
<name>A0A0R2TAQ4_9GAMM</name>
<dbReference type="InterPro" id="IPR036890">
    <property type="entry name" value="HATPase_C_sf"/>
</dbReference>
<dbReference type="CDD" id="cd00082">
    <property type="entry name" value="HisKA"/>
    <property type="match status" value="1"/>
</dbReference>
<sequence length="728" mass="82077">MSVQVSRNPFGIRSKLVFMSAFLLVIPWLGYQYILEMEEYLRRGQEQTVLGTAQALATALNERPELFDEGSYEPARRTEDLYVYPIFSALSLNDGSLVDWGEYQRYEVAYDDSAYLRTVANPSRYYGRDDTLSYRTMVGSHNGSLYAYFKVRDDAVVYRSRDSLRVNRSDFLRISMLSREGDEVKHYIVAPHEPEFLYPFSVDENFADPVHEERISGQWYETDEGYEIELQIPFDMLGSRLGFALFDVDDVDTRAVSTAIATYDTASINDLGSLRLPTPEIDRIVAGMGHVNARIQVVDRSGRVLLTVGDIQTATGITLMPPTGNQSSNPIFGFIQEKILNPVYYQILSKPSNDFIDELYSGVTREGAHIDAALQGEAITQFRSLANTQTRLLEAAHPILADGEILGAVVVDQNMNGLRTFRNQALETLFNTILAVMLVVVLGLFLFASRISTRIRTLRNQAERIIDDSGRVKNTMIPSRNSDEIGDLSRSFANIVERLSQYTSYLENMSSRLSHELRTPVTVVRSSIENLSMNSTDPETAVYIARAEEGISRLNLILTSMSEATRLEQMLETSDKEKMDVNAVVYGCVEGYKLAYPDSKFELATEEGKMFINGVPEYVAQLLDKLAANAVEFSYPDQPIVFQCRTLRDHILVRVSNAGPYLPEEMKDRVFESMISVRPQEKQKEPHLGMGLHIARLIAEYHGGSIRAENRIDAEGVSIGVVFPKFFK</sequence>
<dbReference type="PANTHER" id="PTHR45436:SF5">
    <property type="entry name" value="SENSOR HISTIDINE KINASE TRCS"/>
    <property type="match status" value="1"/>
</dbReference>
<dbReference type="SMART" id="SM00388">
    <property type="entry name" value="HisKA"/>
    <property type="match status" value="1"/>
</dbReference>
<evidence type="ECO:0000313" key="13">
    <source>
        <dbReference type="EMBL" id="KRO82179.1"/>
    </source>
</evidence>
<comment type="caution">
    <text evidence="13">The sequence shown here is derived from an EMBL/GenBank/DDBJ whole genome shotgun (WGS) entry which is preliminary data.</text>
</comment>
<dbReference type="Pfam" id="PF00512">
    <property type="entry name" value="HisKA"/>
    <property type="match status" value="1"/>
</dbReference>
<evidence type="ECO:0000313" key="14">
    <source>
        <dbReference type="Proteomes" id="UP000051242"/>
    </source>
</evidence>
<dbReference type="Pfam" id="PF02518">
    <property type="entry name" value="HATPase_c"/>
    <property type="match status" value="1"/>
</dbReference>
<proteinExistence type="predicted"/>
<dbReference type="SMART" id="SM00387">
    <property type="entry name" value="HATPase_c"/>
    <property type="match status" value="1"/>
</dbReference>
<protein>
    <recommendedName>
        <fullName evidence="3">histidine kinase</fullName>
        <ecNumber evidence="3">2.7.13.3</ecNumber>
    </recommendedName>
</protein>
<keyword evidence="9" id="KW-0902">Two-component regulatory system</keyword>
<dbReference type="Gene3D" id="3.30.565.10">
    <property type="entry name" value="Histidine kinase-like ATPase, C-terminal domain"/>
    <property type="match status" value="1"/>
</dbReference>
<keyword evidence="10" id="KW-0472">Membrane</keyword>
<dbReference type="PANTHER" id="PTHR45436">
    <property type="entry name" value="SENSOR HISTIDINE KINASE YKOH"/>
    <property type="match status" value="1"/>
</dbReference>
<evidence type="ECO:0000256" key="10">
    <source>
        <dbReference type="SAM" id="Phobius"/>
    </source>
</evidence>
<dbReference type="InterPro" id="IPR003661">
    <property type="entry name" value="HisK_dim/P_dom"/>
</dbReference>
<feature type="domain" description="Histidine kinase" evidence="11">
    <location>
        <begin position="512"/>
        <end position="727"/>
    </location>
</feature>
<dbReference type="Gene3D" id="6.10.340.10">
    <property type="match status" value="1"/>
</dbReference>
<dbReference type="InterPro" id="IPR005467">
    <property type="entry name" value="His_kinase_dom"/>
</dbReference>
<dbReference type="AlphaFoldDB" id="A0A0R2TAQ4"/>
<keyword evidence="5" id="KW-0808">Transferase</keyword>
<dbReference type="Proteomes" id="UP000051242">
    <property type="component" value="Unassembled WGS sequence"/>
</dbReference>
<dbReference type="SUPFAM" id="SSF55874">
    <property type="entry name" value="ATPase domain of HSP90 chaperone/DNA topoisomerase II/histidine kinase"/>
    <property type="match status" value="1"/>
</dbReference>
<dbReference type="SUPFAM" id="SSF47384">
    <property type="entry name" value="Homodimeric domain of signal transducing histidine kinase"/>
    <property type="match status" value="1"/>
</dbReference>